<accession>A0A699J704</accession>
<proteinExistence type="predicted"/>
<comment type="caution">
    <text evidence="1">The sequence shown here is derived from an EMBL/GenBank/DDBJ whole genome shotgun (WGS) entry which is preliminary data.</text>
</comment>
<reference evidence="1" key="1">
    <citation type="journal article" date="2019" name="Sci. Rep.">
        <title>Draft genome of Tanacetum cinerariifolium, the natural source of mosquito coil.</title>
        <authorList>
            <person name="Yamashiro T."/>
            <person name="Shiraishi A."/>
            <person name="Satake H."/>
            <person name="Nakayama K."/>
        </authorList>
    </citation>
    <scope>NUCLEOTIDE SEQUENCE</scope>
</reference>
<organism evidence="1">
    <name type="scientific">Tanacetum cinerariifolium</name>
    <name type="common">Dalmatian daisy</name>
    <name type="synonym">Chrysanthemum cinerariifolium</name>
    <dbReference type="NCBI Taxonomy" id="118510"/>
    <lineage>
        <taxon>Eukaryota</taxon>
        <taxon>Viridiplantae</taxon>
        <taxon>Streptophyta</taxon>
        <taxon>Embryophyta</taxon>
        <taxon>Tracheophyta</taxon>
        <taxon>Spermatophyta</taxon>
        <taxon>Magnoliopsida</taxon>
        <taxon>eudicotyledons</taxon>
        <taxon>Gunneridae</taxon>
        <taxon>Pentapetalae</taxon>
        <taxon>asterids</taxon>
        <taxon>campanulids</taxon>
        <taxon>Asterales</taxon>
        <taxon>Asteraceae</taxon>
        <taxon>Asteroideae</taxon>
        <taxon>Anthemideae</taxon>
        <taxon>Anthemidinae</taxon>
        <taxon>Tanacetum</taxon>
    </lineage>
</organism>
<dbReference type="EMBL" id="BKCJ010374371">
    <property type="protein sequence ID" value="GFA13548.1"/>
    <property type="molecule type" value="Genomic_DNA"/>
</dbReference>
<sequence length="111" mass="12679">MVADETYGCRGWNWWAWGLKSGKGADMDFLSVASKAFHCNHGKAYPFWKGVQEKLKKQTKGKELAQSKEVSLFWSGMVESVQVMGSFDGWSHGEYHQQGIPRRREEPLLIV</sequence>
<dbReference type="AlphaFoldDB" id="A0A699J704"/>
<dbReference type="PANTHER" id="PTHR47342">
    <property type="entry name" value="PROTEIN PTST, CHLOROPLASTIC"/>
    <property type="match status" value="1"/>
</dbReference>
<name>A0A699J704_TANCI</name>
<gene>
    <name evidence="1" type="ORF">Tci_585520</name>
</gene>
<protein>
    <submittedName>
        <fullName evidence="1">Immunoglobulin E-set</fullName>
    </submittedName>
</protein>
<evidence type="ECO:0000313" key="1">
    <source>
        <dbReference type="EMBL" id="GFA13548.1"/>
    </source>
</evidence>
<dbReference type="PANTHER" id="PTHR47342:SF1">
    <property type="entry name" value="PROTEIN PTST, CHLOROPLASTIC"/>
    <property type="match status" value="1"/>
</dbReference>